<sequence length="50" mass="5596">MAMKYYNPRDKKLIAAALVRLLVKVARVPRGSRATGPSRVRPFQSLLLDA</sequence>
<protein>
    <recommendedName>
        <fullName evidence="3">Transposase</fullName>
    </recommendedName>
</protein>
<proteinExistence type="predicted"/>
<keyword evidence="2" id="KW-1185">Reference proteome</keyword>
<gene>
    <name evidence="1" type="ORF">GCM10011400_24280</name>
</gene>
<reference evidence="2" key="1">
    <citation type="journal article" date="2019" name="Int. J. Syst. Evol. Microbiol.">
        <title>The Global Catalogue of Microorganisms (GCM) 10K type strain sequencing project: providing services to taxonomists for standard genome sequencing and annotation.</title>
        <authorList>
            <consortium name="The Broad Institute Genomics Platform"/>
            <consortium name="The Broad Institute Genome Sequencing Center for Infectious Disease"/>
            <person name="Wu L."/>
            <person name="Ma J."/>
        </authorList>
    </citation>
    <scope>NUCLEOTIDE SEQUENCE [LARGE SCALE GENOMIC DNA]</scope>
    <source>
        <strain evidence="2">CGMCC 1.15103</strain>
    </source>
</reference>
<organism evidence="1 2">
    <name type="scientific">Paraburkholderia caffeinilytica</name>
    <dbReference type="NCBI Taxonomy" id="1761016"/>
    <lineage>
        <taxon>Bacteria</taxon>
        <taxon>Pseudomonadati</taxon>
        <taxon>Pseudomonadota</taxon>
        <taxon>Betaproteobacteria</taxon>
        <taxon>Burkholderiales</taxon>
        <taxon>Burkholderiaceae</taxon>
        <taxon>Paraburkholderia</taxon>
    </lineage>
</organism>
<comment type="caution">
    <text evidence="1">The sequence shown here is derived from an EMBL/GenBank/DDBJ whole genome shotgun (WGS) entry which is preliminary data.</text>
</comment>
<name>A0ABQ1MCI1_9BURK</name>
<dbReference type="Proteomes" id="UP000602004">
    <property type="component" value="Unassembled WGS sequence"/>
</dbReference>
<evidence type="ECO:0000313" key="2">
    <source>
        <dbReference type="Proteomes" id="UP000602004"/>
    </source>
</evidence>
<dbReference type="EMBL" id="BMHL01000003">
    <property type="protein sequence ID" value="GGC36740.1"/>
    <property type="molecule type" value="Genomic_DNA"/>
</dbReference>
<evidence type="ECO:0000313" key="1">
    <source>
        <dbReference type="EMBL" id="GGC36740.1"/>
    </source>
</evidence>
<evidence type="ECO:0008006" key="3">
    <source>
        <dbReference type="Google" id="ProtNLM"/>
    </source>
</evidence>
<accession>A0ABQ1MCI1</accession>